<sequence>MTTPPALELPARSHPQREEFDWHPRAIGSWIDGLPLANLAETGPQVFRALNRLNRWSLPVGERLAALERLLPLIDYLVHALRRHCLGRPLPLRGNAAGAATLARRLLAEAALGHEIAATEVPSGLRRRRRVALALEHALRLRGRELLEHWLAYAPPGEGLWARVHRLFALAEAEGVAGVRVRASDGGGASPEEAYKQLLLCAAIGPHRLDQHEIVEVWELLGRLADSARLGEAGADEGTDDAVYRVPRSADGPPHAAIPELDRADDRTLQTTPLLQRLRRALSGGQGRSGELSRLDPELSGRIALALAAVPTRRHRRLRAEARAEVQAGFRQVHATLCERLGRRADAAERERSRFEAGTPRAEQSARPDVWSVLYPSELLASLREADRVSDDVPAAPPSEHAEDDIWQLVNISASGYCLLSGDQAPRRLTVGELLLMRELAGRGLPMQLGAVRWLRAAPRHGLEVGIEILGSDPVPLELRAELDDGRFGPAERALLLPRVEGRDQPPTLLAPGPHFVSGRRARLCHGNRETELDLLRERDGSAHYVQLEFRRHSDAGDSDGIETLFRG</sequence>
<evidence type="ECO:0008006" key="3">
    <source>
        <dbReference type="Google" id="ProtNLM"/>
    </source>
</evidence>
<dbReference type="AlphaFoldDB" id="A0A2U2MWX0"/>
<accession>A0A2U2MWX0</accession>
<comment type="caution">
    <text evidence="1">The sequence shown here is derived from an EMBL/GenBank/DDBJ whole genome shotgun (WGS) entry which is preliminary data.</text>
</comment>
<dbReference type="OrthoDB" id="5724405at2"/>
<proteinExistence type="predicted"/>
<gene>
    <name evidence="1" type="ORF">DEM34_17150</name>
</gene>
<evidence type="ECO:0000313" key="2">
    <source>
        <dbReference type="Proteomes" id="UP000245474"/>
    </source>
</evidence>
<organism evidence="1 2">
    <name type="scientific">Sediminicurvatus halobius</name>
    <dbReference type="NCBI Taxonomy" id="2182432"/>
    <lineage>
        <taxon>Bacteria</taxon>
        <taxon>Pseudomonadati</taxon>
        <taxon>Pseudomonadota</taxon>
        <taxon>Gammaproteobacteria</taxon>
        <taxon>Chromatiales</taxon>
        <taxon>Ectothiorhodospiraceae</taxon>
        <taxon>Sediminicurvatus</taxon>
    </lineage>
</organism>
<keyword evidence="2" id="KW-1185">Reference proteome</keyword>
<reference evidence="1 2" key="1">
    <citation type="submission" date="2018-05" db="EMBL/GenBank/DDBJ databases">
        <title>Spiribacter halobius sp. nov., a moderately halophilic bacterium isolated from marine solar saltern.</title>
        <authorList>
            <person name="Zheng W.-S."/>
            <person name="Lu D.-C."/>
            <person name="Du Z.-J."/>
        </authorList>
    </citation>
    <scope>NUCLEOTIDE SEQUENCE [LARGE SCALE GENOMIC DNA]</scope>
    <source>
        <strain evidence="1 2">E85</strain>
    </source>
</reference>
<dbReference type="EMBL" id="QFFI01000040">
    <property type="protein sequence ID" value="PWG61296.1"/>
    <property type="molecule type" value="Genomic_DNA"/>
</dbReference>
<dbReference type="Proteomes" id="UP000245474">
    <property type="component" value="Unassembled WGS sequence"/>
</dbReference>
<name>A0A2U2MWX0_9GAMM</name>
<evidence type="ECO:0000313" key="1">
    <source>
        <dbReference type="EMBL" id="PWG61296.1"/>
    </source>
</evidence>
<protein>
    <recommendedName>
        <fullName evidence="3">PilZ domain-containing protein</fullName>
    </recommendedName>
</protein>
<dbReference type="RefSeq" id="WP_109680053.1">
    <property type="nucleotide sequence ID" value="NZ_CP086615.1"/>
</dbReference>